<evidence type="ECO:0000313" key="4">
    <source>
        <dbReference type="Proteomes" id="UP000217199"/>
    </source>
</evidence>
<dbReference type="InParanoid" id="A0A286UH39"/>
<keyword evidence="2" id="KW-0812">Transmembrane</keyword>
<keyword evidence="2" id="KW-0472">Membrane</keyword>
<evidence type="ECO:0000256" key="2">
    <source>
        <dbReference type="SAM" id="Phobius"/>
    </source>
</evidence>
<accession>A0A286UH39</accession>
<dbReference type="EMBL" id="NBII01000005">
    <property type="protein sequence ID" value="PAV18858.1"/>
    <property type="molecule type" value="Genomic_DNA"/>
</dbReference>
<keyword evidence="2" id="KW-1133">Transmembrane helix</keyword>
<reference evidence="3 4" key="1">
    <citation type="journal article" date="2017" name="Mol. Ecol.">
        <title>Comparative and population genomic landscape of Phellinus noxius: A hypervariable fungus causing root rot in trees.</title>
        <authorList>
            <person name="Chung C.L."/>
            <person name="Lee T.J."/>
            <person name="Akiba M."/>
            <person name="Lee H.H."/>
            <person name="Kuo T.H."/>
            <person name="Liu D."/>
            <person name="Ke H.M."/>
            <person name="Yokoi T."/>
            <person name="Roa M.B."/>
            <person name="Lu M.J."/>
            <person name="Chang Y.Y."/>
            <person name="Ann P.J."/>
            <person name="Tsai J.N."/>
            <person name="Chen C.Y."/>
            <person name="Tzean S.S."/>
            <person name="Ota Y."/>
            <person name="Hattori T."/>
            <person name="Sahashi N."/>
            <person name="Liou R.F."/>
            <person name="Kikuchi T."/>
            <person name="Tsai I.J."/>
        </authorList>
    </citation>
    <scope>NUCLEOTIDE SEQUENCE [LARGE SCALE GENOMIC DNA]</scope>
    <source>
        <strain evidence="3 4">FFPRI411160</strain>
    </source>
</reference>
<evidence type="ECO:0000256" key="1">
    <source>
        <dbReference type="SAM" id="MobiDB-lite"/>
    </source>
</evidence>
<gene>
    <name evidence="3" type="ORF">PNOK_0570100</name>
</gene>
<keyword evidence="4" id="KW-1185">Reference proteome</keyword>
<organism evidence="3 4">
    <name type="scientific">Pyrrhoderma noxium</name>
    <dbReference type="NCBI Taxonomy" id="2282107"/>
    <lineage>
        <taxon>Eukaryota</taxon>
        <taxon>Fungi</taxon>
        <taxon>Dikarya</taxon>
        <taxon>Basidiomycota</taxon>
        <taxon>Agaricomycotina</taxon>
        <taxon>Agaricomycetes</taxon>
        <taxon>Hymenochaetales</taxon>
        <taxon>Hymenochaetaceae</taxon>
        <taxon>Pyrrhoderma</taxon>
    </lineage>
</organism>
<dbReference type="AlphaFoldDB" id="A0A286UH39"/>
<feature type="compositionally biased region" description="Acidic residues" evidence="1">
    <location>
        <begin position="51"/>
        <end position="64"/>
    </location>
</feature>
<dbReference type="OrthoDB" id="10642969at2759"/>
<sequence length="309" mass="32680">MRVGFVSSALSSSVLVRLLTGLGILGYTTIPVYGQTVNCSSHHGDDQHGDSDDDDDDGEDDDPSDSSASAASAACSTASWSHNSSWTWAGTLTSTQTAATSGADNAALSQTTNKLSSGSVAGVVFGVAAGVGLIGVLCYRTRRRYLKQRHLAEKNAAAELGNAGVGRDMGDSTNVLASARPAGTKENDQLMTMGNIAPNRGSVSQSHYDAHTHVSGDYLSRDNHSAYTYNPGSTTLSYTTPSESTGITAATVGHGQSNLHEALRRHQKELEAGYRYSNAGELDQLRIQNRSEASVERLPEHPPPQYHEH</sequence>
<feature type="region of interest" description="Disordered" evidence="1">
    <location>
        <begin position="41"/>
        <end position="72"/>
    </location>
</feature>
<name>A0A286UH39_9AGAM</name>
<proteinExistence type="predicted"/>
<feature type="transmembrane region" description="Helical" evidence="2">
    <location>
        <begin position="120"/>
        <end position="139"/>
    </location>
</feature>
<comment type="caution">
    <text evidence="3">The sequence shown here is derived from an EMBL/GenBank/DDBJ whole genome shotgun (WGS) entry which is preliminary data.</text>
</comment>
<protein>
    <submittedName>
        <fullName evidence="3">Uncharacterized protein</fullName>
    </submittedName>
</protein>
<dbReference type="Proteomes" id="UP000217199">
    <property type="component" value="Unassembled WGS sequence"/>
</dbReference>
<evidence type="ECO:0000313" key="3">
    <source>
        <dbReference type="EMBL" id="PAV18858.1"/>
    </source>
</evidence>